<reference evidence="2 3" key="1">
    <citation type="submission" date="2022-01" db="EMBL/GenBank/DDBJ databases">
        <title>Paraglaciecola sp. G1-23.</title>
        <authorList>
            <person name="Jin M.S."/>
            <person name="Han D.M."/>
            <person name="Kim H.M."/>
            <person name="Jeon C.O."/>
        </authorList>
    </citation>
    <scope>NUCLEOTIDE SEQUENCE [LARGE SCALE GENOMIC DNA]</scope>
    <source>
        <strain evidence="2 3">G1-23</strain>
    </source>
</reference>
<protein>
    <submittedName>
        <fullName evidence="2">Glycosyltransferase family 2 protein</fullName>
    </submittedName>
</protein>
<dbReference type="InterPro" id="IPR029044">
    <property type="entry name" value="Nucleotide-diphossugar_trans"/>
</dbReference>
<dbReference type="RefSeq" id="WP_235311742.1">
    <property type="nucleotide sequence ID" value="NZ_JAKGAS010000004.1"/>
</dbReference>
<accession>A0ABS9D5A5</accession>
<evidence type="ECO:0000259" key="1">
    <source>
        <dbReference type="Pfam" id="PF00535"/>
    </source>
</evidence>
<dbReference type="SUPFAM" id="SSF53448">
    <property type="entry name" value="Nucleotide-diphospho-sugar transferases"/>
    <property type="match status" value="1"/>
</dbReference>
<name>A0ABS9D5A5_9ALTE</name>
<comment type="caution">
    <text evidence="2">The sequence shown here is derived from an EMBL/GenBank/DDBJ whole genome shotgun (WGS) entry which is preliminary data.</text>
</comment>
<evidence type="ECO:0000313" key="2">
    <source>
        <dbReference type="EMBL" id="MCF2948123.1"/>
    </source>
</evidence>
<dbReference type="InterPro" id="IPR050834">
    <property type="entry name" value="Glycosyltransf_2"/>
</dbReference>
<dbReference type="InterPro" id="IPR001173">
    <property type="entry name" value="Glyco_trans_2-like"/>
</dbReference>
<dbReference type="Gene3D" id="3.40.50.720">
    <property type="entry name" value="NAD(P)-binding Rossmann-like Domain"/>
    <property type="match status" value="1"/>
</dbReference>
<evidence type="ECO:0000313" key="3">
    <source>
        <dbReference type="Proteomes" id="UP001521137"/>
    </source>
</evidence>
<dbReference type="EMBL" id="JAKGAS010000004">
    <property type="protein sequence ID" value="MCF2948123.1"/>
    <property type="molecule type" value="Genomic_DNA"/>
</dbReference>
<organism evidence="2 3">
    <name type="scientific">Paraglaciecola algarum</name>
    <dbReference type="NCBI Taxonomy" id="3050085"/>
    <lineage>
        <taxon>Bacteria</taxon>
        <taxon>Pseudomonadati</taxon>
        <taxon>Pseudomonadota</taxon>
        <taxon>Gammaproteobacteria</taxon>
        <taxon>Alteromonadales</taxon>
        <taxon>Alteromonadaceae</taxon>
        <taxon>Paraglaciecola</taxon>
    </lineage>
</organism>
<sequence length="408" mass="46412">MDTSAAIQFSVIIPVYNRIAPLKRALESVLNQRVNDYEIIIIDDGSEPNTQHQISKLINDLPESNRPLLLRHQSNCNGATARNTGIKAARGEYIAFLDSDDQWHEDKLTEVSLAISLHSKPNLIYHQYTNVTLGKRAKAIPEYGKKNGTSVAEYMFVENHKVGIQTSTITVKREIALTCLFNETLNGHQDWDFILRIGKLTDDFHFIPKSLCNRHLASGDNVSGGLSFSFSRRFLKEYVDYFPYTAKLCFISRVLLRKSLNENKFSNLLVNIDFWFAVLYDCKVAWNTIKTHRIAGKRVSKRLIHLAKVLHNKNINKVIIYGANNYAKEIIGFLKNTTVVGVIDSNSAKENSKIEGVSVTLPEERLREIEGGDEERIWIILATDKYMKEMTKTVVQNNASLTNRIVCF</sequence>
<dbReference type="PANTHER" id="PTHR43685:SF11">
    <property type="entry name" value="GLYCOSYLTRANSFERASE TAGX-RELATED"/>
    <property type="match status" value="1"/>
</dbReference>
<feature type="domain" description="Glycosyltransferase 2-like" evidence="1">
    <location>
        <begin position="10"/>
        <end position="112"/>
    </location>
</feature>
<dbReference type="CDD" id="cd00761">
    <property type="entry name" value="Glyco_tranf_GTA_type"/>
    <property type="match status" value="1"/>
</dbReference>
<dbReference type="Proteomes" id="UP001521137">
    <property type="component" value="Unassembled WGS sequence"/>
</dbReference>
<dbReference type="Gene3D" id="3.90.550.10">
    <property type="entry name" value="Spore Coat Polysaccharide Biosynthesis Protein SpsA, Chain A"/>
    <property type="match status" value="1"/>
</dbReference>
<dbReference type="Pfam" id="PF00535">
    <property type="entry name" value="Glycos_transf_2"/>
    <property type="match status" value="1"/>
</dbReference>
<keyword evidence="3" id="KW-1185">Reference proteome</keyword>
<dbReference type="PANTHER" id="PTHR43685">
    <property type="entry name" value="GLYCOSYLTRANSFERASE"/>
    <property type="match status" value="1"/>
</dbReference>
<gene>
    <name evidence="2" type="ORF">L0668_08400</name>
</gene>
<proteinExistence type="predicted"/>